<evidence type="ECO:0000313" key="6">
    <source>
        <dbReference type="Proteomes" id="UP000823674"/>
    </source>
</evidence>
<comment type="similarity">
    <text evidence="1 4">Belongs to the eukaryotic ribosomal protein eS7 family.</text>
</comment>
<dbReference type="Proteomes" id="UP000823674">
    <property type="component" value="Chromosome A01"/>
</dbReference>
<keyword evidence="2 4" id="KW-0689">Ribosomal protein</keyword>
<protein>
    <recommendedName>
        <fullName evidence="4">40S ribosomal protein S7</fullName>
    </recommendedName>
</protein>
<dbReference type="EMBL" id="JADBGQ010000001">
    <property type="protein sequence ID" value="KAG5416622.1"/>
    <property type="molecule type" value="Genomic_DNA"/>
</dbReference>
<comment type="caution">
    <text evidence="5">The sequence shown here is derived from an EMBL/GenBank/DDBJ whole genome shotgun (WGS) entry which is preliminary data.</text>
</comment>
<evidence type="ECO:0000313" key="5">
    <source>
        <dbReference type="EMBL" id="KAG5416622.1"/>
    </source>
</evidence>
<reference evidence="5 6" key="1">
    <citation type="submission" date="2021-03" db="EMBL/GenBank/DDBJ databases">
        <authorList>
            <person name="King G.J."/>
            <person name="Bancroft I."/>
            <person name="Baten A."/>
            <person name="Bloomfield J."/>
            <person name="Borpatragohain P."/>
            <person name="He Z."/>
            <person name="Irish N."/>
            <person name="Irwin J."/>
            <person name="Liu K."/>
            <person name="Mauleon R.P."/>
            <person name="Moore J."/>
            <person name="Morris R."/>
            <person name="Ostergaard L."/>
            <person name="Wang B."/>
            <person name="Wells R."/>
        </authorList>
    </citation>
    <scope>NUCLEOTIDE SEQUENCE [LARGE SCALE GENOMIC DNA]</scope>
    <source>
        <strain evidence="5">R-o-18</strain>
        <tissue evidence="5">Leaf</tissue>
    </source>
</reference>
<dbReference type="Pfam" id="PF01251">
    <property type="entry name" value="Ribosomal_S7e"/>
    <property type="match status" value="1"/>
</dbReference>
<dbReference type="PANTHER" id="PTHR11278">
    <property type="entry name" value="40S RIBOSOMAL PROTEIN S7"/>
    <property type="match status" value="1"/>
</dbReference>
<proteinExistence type="inferred from homology"/>
<evidence type="ECO:0000256" key="2">
    <source>
        <dbReference type="ARBA" id="ARBA00022980"/>
    </source>
</evidence>
<keyword evidence="6" id="KW-1185">Reference proteome</keyword>
<name>A0ABQ7P0K1_BRACM</name>
<evidence type="ECO:0000256" key="1">
    <source>
        <dbReference type="ARBA" id="ARBA00007820"/>
    </source>
</evidence>
<dbReference type="InterPro" id="IPR000554">
    <property type="entry name" value="Ribosomal_eS7"/>
</dbReference>
<keyword evidence="3 4" id="KW-0687">Ribonucleoprotein</keyword>
<evidence type="ECO:0000256" key="3">
    <source>
        <dbReference type="ARBA" id="ARBA00023274"/>
    </source>
</evidence>
<organism evidence="5 6">
    <name type="scientific">Brassica rapa subsp. trilocularis</name>
    <dbReference type="NCBI Taxonomy" id="1813537"/>
    <lineage>
        <taxon>Eukaryota</taxon>
        <taxon>Viridiplantae</taxon>
        <taxon>Streptophyta</taxon>
        <taxon>Embryophyta</taxon>
        <taxon>Tracheophyta</taxon>
        <taxon>Spermatophyta</taxon>
        <taxon>Magnoliopsida</taxon>
        <taxon>eudicotyledons</taxon>
        <taxon>Gunneridae</taxon>
        <taxon>Pentapetalae</taxon>
        <taxon>rosids</taxon>
        <taxon>malvids</taxon>
        <taxon>Brassicales</taxon>
        <taxon>Brassicaceae</taxon>
        <taxon>Brassiceae</taxon>
        <taxon>Brassica</taxon>
    </lineage>
</organism>
<evidence type="ECO:0000256" key="4">
    <source>
        <dbReference type="RuleBase" id="RU364105"/>
    </source>
</evidence>
<sequence length="288" mass="32740">MAPKACVTAKSRQEAAVGQVETVCVIDLCGDLCRFGWYGLETELAYVVVVSPFWPFSSRFGYCYAWSLTVDLADFILEFMGAVIACRAVWFSSGNTSRKFQLARLRRCGFLVGLLSRIKRTYMSASHPYLKVVLIEWRSLLSGYEVSGSWTLSFGGQSAKMFSAQNKIHKDKGVAPTEFEERVAQAFFDLENTNQELKSDLKDLYINQARPRNRTLTSVHEAMLEDVAYPAEIVGKRTRYRVDGTKIMKVYLEPKERNNTEYKLETMVGVYRKLTGKDVVFEYPVADP</sequence>
<dbReference type="PANTHER" id="PTHR11278:SF0">
    <property type="entry name" value="SMALL RIBOSOMAL SUBUNIT PROTEIN ES7"/>
    <property type="match status" value="1"/>
</dbReference>
<accession>A0ABQ7P0K1</accession>
<gene>
    <name evidence="5" type="primary">A01p059340.1_BraROA</name>
    <name evidence="5" type="ORF">IGI04_004189</name>
</gene>